<dbReference type="SUPFAM" id="SSF51905">
    <property type="entry name" value="FAD/NAD(P)-binding domain"/>
    <property type="match status" value="2"/>
</dbReference>
<evidence type="ECO:0000256" key="3">
    <source>
        <dbReference type="ARBA" id="ARBA00023002"/>
    </source>
</evidence>
<dbReference type="AlphaFoldDB" id="A7HQ06"/>
<keyword evidence="5" id="KW-1185">Reference proteome</keyword>
<dbReference type="InterPro" id="IPR020946">
    <property type="entry name" value="Flavin_mOase-like"/>
</dbReference>
<dbReference type="GO" id="GO:0004499">
    <property type="term" value="F:N,N-dimethylaniline monooxygenase activity"/>
    <property type="evidence" value="ECO:0007669"/>
    <property type="project" value="InterPro"/>
</dbReference>
<keyword evidence="1" id="KW-0285">Flavoprotein</keyword>
<proteinExistence type="predicted"/>
<dbReference type="GO" id="GO:0050661">
    <property type="term" value="F:NADP binding"/>
    <property type="evidence" value="ECO:0007669"/>
    <property type="project" value="InterPro"/>
</dbReference>
<dbReference type="OrthoDB" id="312624at2"/>
<dbReference type="InterPro" id="IPR036188">
    <property type="entry name" value="FAD/NAD-bd_sf"/>
</dbReference>
<evidence type="ECO:0000313" key="5">
    <source>
        <dbReference type="Proteomes" id="UP000006377"/>
    </source>
</evidence>
<dbReference type="GO" id="GO:0050660">
    <property type="term" value="F:flavin adenine dinucleotide binding"/>
    <property type="evidence" value="ECO:0007669"/>
    <property type="project" value="InterPro"/>
</dbReference>
<keyword evidence="3" id="KW-0560">Oxidoreductase</keyword>
<dbReference type="eggNOG" id="COG2072">
    <property type="taxonomic scope" value="Bacteria"/>
</dbReference>
<accession>A7HQ06</accession>
<dbReference type="RefSeq" id="WP_011995280.1">
    <property type="nucleotide sequence ID" value="NC_009719.1"/>
</dbReference>
<name>A7HQ06_PARL1</name>
<dbReference type="HOGENOM" id="CLU_006937_7_1_5"/>
<evidence type="ECO:0000256" key="1">
    <source>
        <dbReference type="ARBA" id="ARBA00022630"/>
    </source>
</evidence>
<dbReference type="STRING" id="402881.Plav_0366"/>
<organism evidence="4 5">
    <name type="scientific">Parvibaculum lavamentivorans (strain DS-1 / DSM 13023 / NCIMB 13966)</name>
    <dbReference type="NCBI Taxonomy" id="402881"/>
    <lineage>
        <taxon>Bacteria</taxon>
        <taxon>Pseudomonadati</taxon>
        <taxon>Pseudomonadota</taxon>
        <taxon>Alphaproteobacteria</taxon>
        <taxon>Hyphomicrobiales</taxon>
        <taxon>Parvibaculaceae</taxon>
        <taxon>Parvibaculum</taxon>
    </lineage>
</organism>
<keyword evidence="2" id="KW-0274">FAD</keyword>
<gene>
    <name evidence="4" type="ordered locus">Plav_0366</name>
</gene>
<dbReference type="EMBL" id="CP000774">
    <property type="protein sequence ID" value="ABS61989.1"/>
    <property type="molecule type" value="Genomic_DNA"/>
</dbReference>
<dbReference type="InterPro" id="IPR051209">
    <property type="entry name" value="FAD-bind_Monooxygenase_sf"/>
</dbReference>
<dbReference type="PANTHER" id="PTHR42877">
    <property type="entry name" value="L-ORNITHINE N(5)-MONOOXYGENASE-RELATED"/>
    <property type="match status" value="1"/>
</dbReference>
<dbReference type="Pfam" id="PF00743">
    <property type="entry name" value="FMO-like"/>
    <property type="match status" value="1"/>
</dbReference>
<protein>
    <submittedName>
        <fullName evidence="4">FAD dependent oxidoreductase</fullName>
    </submittedName>
</protein>
<evidence type="ECO:0000313" key="4">
    <source>
        <dbReference type="EMBL" id="ABS61989.1"/>
    </source>
</evidence>
<evidence type="ECO:0000256" key="2">
    <source>
        <dbReference type="ARBA" id="ARBA00022827"/>
    </source>
</evidence>
<dbReference type="Proteomes" id="UP000006377">
    <property type="component" value="Chromosome"/>
</dbReference>
<reference evidence="4 5" key="1">
    <citation type="journal article" date="2011" name="Stand. Genomic Sci.">
        <title>Complete genome sequence of Parvibaculum lavamentivorans type strain (DS-1(T)).</title>
        <authorList>
            <person name="Schleheck D."/>
            <person name="Weiss M."/>
            <person name="Pitluck S."/>
            <person name="Bruce D."/>
            <person name="Land M.L."/>
            <person name="Han S."/>
            <person name="Saunders E."/>
            <person name="Tapia R."/>
            <person name="Detter C."/>
            <person name="Brettin T."/>
            <person name="Han J."/>
            <person name="Woyke T."/>
            <person name="Goodwin L."/>
            <person name="Pennacchio L."/>
            <person name="Nolan M."/>
            <person name="Cook A.M."/>
            <person name="Kjelleberg S."/>
            <person name="Thomas T."/>
        </authorList>
    </citation>
    <scope>NUCLEOTIDE SEQUENCE [LARGE SCALE GENOMIC DNA]</scope>
    <source>
        <strain evidence="5">DS-1 / DSM 13023 / NCIMB 13966</strain>
    </source>
</reference>
<dbReference type="PRINTS" id="PR00469">
    <property type="entry name" value="PNDRDTASEII"/>
</dbReference>
<dbReference type="PANTHER" id="PTHR42877:SF4">
    <property type="entry name" value="FAD_NAD(P)-BINDING DOMAIN-CONTAINING PROTEIN-RELATED"/>
    <property type="match status" value="1"/>
</dbReference>
<dbReference type="Gene3D" id="3.50.50.60">
    <property type="entry name" value="FAD/NAD(P)-binding domain"/>
    <property type="match status" value="2"/>
</dbReference>
<sequence length="484" mass="54155">MTETRKLRIAIIGAGASGIMALIKLREAGIGDVTIYEKADMLGGTWRDNRYPGVTCDVPSHGYRYSFEPNAEWSRVCAPGAEILDYLKYVARKHDVEAAIRYGHEVVRADYRDGKWQIETSKGPQGAFDAVITATGVLHHPSYPDIPGLEDFAGEAFHTSRWKDDVDLKGKRIGVIGTGSTATQITGAVVDEAASYTLFQRTAQWIAPLPQGPIPEEQKALFRARPELMQSEYERISHENNSKFAAAIVGANPRAYEKLVEVCRDYLETVRDPLLRAKLTPDYSVGCKRLILSENFYEAIQKPNAELVTERIERFEAGGIRTADGRLHELDVIVLATGFNTHQLMRPMEVTGRNGKTLNETWEKGNEGYLAVTVPGFPNWFMIGGPNSPIGNFSWLLTAENQFNFALKLILRLRDGNISEIAPKPEAAKAFNEAVRAKLPDTVWATGCKSWYIDKFGNIASWPWTFEKFQEDMSEPVWDDFEVA</sequence>
<dbReference type="KEGG" id="pla:Plav_0366"/>